<evidence type="ECO:0000256" key="1">
    <source>
        <dbReference type="SAM" id="SignalP"/>
    </source>
</evidence>
<name>A0A067QVK5_ZOONE</name>
<keyword evidence="1" id="KW-0732">Signal</keyword>
<accession>A0A067QVK5</accession>
<keyword evidence="3" id="KW-1185">Reference proteome</keyword>
<evidence type="ECO:0008006" key="4">
    <source>
        <dbReference type="Google" id="ProtNLM"/>
    </source>
</evidence>
<dbReference type="EMBL" id="KK853199">
    <property type="protein sequence ID" value="KDR09941.1"/>
    <property type="molecule type" value="Genomic_DNA"/>
</dbReference>
<dbReference type="AlphaFoldDB" id="A0A067QVK5"/>
<organism evidence="2 3">
    <name type="scientific">Zootermopsis nevadensis</name>
    <name type="common">Dampwood termite</name>
    <dbReference type="NCBI Taxonomy" id="136037"/>
    <lineage>
        <taxon>Eukaryota</taxon>
        <taxon>Metazoa</taxon>
        <taxon>Ecdysozoa</taxon>
        <taxon>Arthropoda</taxon>
        <taxon>Hexapoda</taxon>
        <taxon>Insecta</taxon>
        <taxon>Pterygota</taxon>
        <taxon>Neoptera</taxon>
        <taxon>Polyneoptera</taxon>
        <taxon>Dictyoptera</taxon>
        <taxon>Blattodea</taxon>
        <taxon>Blattoidea</taxon>
        <taxon>Termitoidae</taxon>
        <taxon>Termopsidae</taxon>
        <taxon>Zootermopsis</taxon>
    </lineage>
</organism>
<protein>
    <recommendedName>
        <fullName evidence="4">Secreted protein</fullName>
    </recommendedName>
</protein>
<reference evidence="2 3" key="1">
    <citation type="journal article" date="2014" name="Nat. Commun.">
        <title>Molecular traces of alternative social organization in a termite genome.</title>
        <authorList>
            <person name="Terrapon N."/>
            <person name="Li C."/>
            <person name="Robertson H.M."/>
            <person name="Ji L."/>
            <person name="Meng X."/>
            <person name="Booth W."/>
            <person name="Chen Z."/>
            <person name="Childers C.P."/>
            <person name="Glastad K.M."/>
            <person name="Gokhale K."/>
            <person name="Gowin J."/>
            <person name="Gronenberg W."/>
            <person name="Hermansen R.A."/>
            <person name="Hu H."/>
            <person name="Hunt B.G."/>
            <person name="Huylmans A.K."/>
            <person name="Khalil S.M."/>
            <person name="Mitchell R.D."/>
            <person name="Munoz-Torres M.C."/>
            <person name="Mustard J.A."/>
            <person name="Pan H."/>
            <person name="Reese J.T."/>
            <person name="Scharf M.E."/>
            <person name="Sun F."/>
            <person name="Vogel H."/>
            <person name="Xiao J."/>
            <person name="Yang W."/>
            <person name="Yang Z."/>
            <person name="Yang Z."/>
            <person name="Zhou J."/>
            <person name="Zhu J."/>
            <person name="Brent C.S."/>
            <person name="Elsik C.G."/>
            <person name="Goodisman M.A."/>
            <person name="Liberles D.A."/>
            <person name="Roe R.M."/>
            <person name="Vargo E.L."/>
            <person name="Vilcinskas A."/>
            <person name="Wang J."/>
            <person name="Bornberg-Bauer E."/>
            <person name="Korb J."/>
            <person name="Zhang G."/>
            <person name="Liebig J."/>
        </authorList>
    </citation>
    <scope>NUCLEOTIDE SEQUENCE [LARGE SCALE GENOMIC DNA]</scope>
    <source>
        <tissue evidence="2">Whole organism</tissue>
    </source>
</reference>
<sequence length="117" mass="12939">MMGCLTEKCNWFCLISLCLGSTGFLARTTENYSHYGQTVFHEFEVPVVPTHLYQLCGGYLFKPLSQALCSALYVKRNGYNYHCCLSVIVCGHFSYSGHGEASCLKPPHCVNCGGTHS</sequence>
<feature type="signal peptide" evidence="1">
    <location>
        <begin position="1"/>
        <end position="26"/>
    </location>
</feature>
<evidence type="ECO:0000313" key="3">
    <source>
        <dbReference type="Proteomes" id="UP000027135"/>
    </source>
</evidence>
<proteinExistence type="predicted"/>
<dbReference type="Proteomes" id="UP000027135">
    <property type="component" value="Unassembled WGS sequence"/>
</dbReference>
<gene>
    <name evidence="2" type="ORF">L798_00429</name>
</gene>
<dbReference type="InParanoid" id="A0A067QVK5"/>
<feature type="chain" id="PRO_5001644384" description="Secreted protein" evidence="1">
    <location>
        <begin position="27"/>
        <end position="117"/>
    </location>
</feature>
<evidence type="ECO:0000313" key="2">
    <source>
        <dbReference type="EMBL" id="KDR09941.1"/>
    </source>
</evidence>